<keyword evidence="1" id="KW-0812">Transmembrane</keyword>
<evidence type="ECO:0000313" key="3">
    <source>
        <dbReference type="Proteomes" id="UP000722485"/>
    </source>
</evidence>
<evidence type="ECO:0000313" key="2">
    <source>
        <dbReference type="EMBL" id="KAF7558203.1"/>
    </source>
</evidence>
<feature type="transmembrane region" description="Helical" evidence="1">
    <location>
        <begin position="31"/>
        <end position="50"/>
    </location>
</feature>
<keyword evidence="1" id="KW-0472">Membrane</keyword>
<protein>
    <submittedName>
        <fullName evidence="2">Uncharacterized protein</fullName>
    </submittedName>
</protein>
<evidence type="ECO:0000256" key="1">
    <source>
        <dbReference type="SAM" id="Phobius"/>
    </source>
</evidence>
<accession>A0A9P5HID8</accession>
<keyword evidence="3" id="KW-1185">Reference proteome</keyword>
<proteinExistence type="predicted"/>
<dbReference type="Proteomes" id="UP000722485">
    <property type="component" value="Unassembled WGS sequence"/>
</dbReference>
<sequence>MFQRLKKHQKRIEVDVVNKTKCIPGRIKRDILIIRIFGVIVFVFFTQLPIPTITKRHMLEGRDNVPKVREQTGIIRKDSFQILIPTLLGVIGRFVRMRVQVSQVSYGGNNKNIDCWIASHKTALHALVPHAAENSQELRVSFLGDSSRLAASEVESK</sequence>
<comment type="caution">
    <text evidence="2">The sequence shown here is derived from an EMBL/GenBank/DDBJ whole genome shotgun (WGS) entry which is preliminary data.</text>
</comment>
<name>A0A9P5HID8_9HYPO</name>
<dbReference type="EMBL" id="JAANBB010000001">
    <property type="protein sequence ID" value="KAF7558203.1"/>
    <property type="molecule type" value="Genomic_DNA"/>
</dbReference>
<dbReference type="AlphaFoldDB" id="A0A9P5HID8"/>
<gene>
    <name evidence="2" type="ORF">G7Z17_g31</name>
</gene>
<keyword evidence="1" id="KW-1133">Transmembrane helix</keyword>
<reference evidence="2" key="1">
    <citation type="submission" date="2020-03" db="EMBL/GenBank/DDBJ databases">
        <title>Draft Genome Sequence of Cylindrodendrum hubeiense.</title>
        <authorList>
            <person name="Buettner E."/>
            <person name="Kellner H."/>
        </authorList>
    </citation>
    <scope>NUCLEOTIDE SEQUENCE</scope>
    <source>
        <strain evidence="2">IHI 201604</strain>
    </source>
</reference>
<organism evidence="2 3">
    <name type="scientific">Cylindrodendrum hubeiense</name>
    <dbReference type="NCBI Taxonomy" id="595255"/>
    <lineage>
        <taxon>Eukaryota</taxon>
        <taxon>Fungi</taxon>
        <taxon>Dikarya</taxon>
        <taxon>Ascomycota</taxon>
        <taxon>Pezizomycotina</taxon>
        <taxon>Sordariomycetes</taxon>
        <taxon>Hypocreomycetidae</taxon>
        <taxon>Hypocreales</taxon>
        <taxon>Nectriaceae</taxon>
        <taxon>Cylindrodendrum</taxon>
    </lineage>
</organism>